<comment type="caution">
    <text evidence="2">The sequence shown here is derived from an EMBL/GenBank/DDBJ whole genome shotgun (WGS) entry which is preliminary data.</text>
</comment>
<feature type="non-terminal residue" evidence="2">
    <location>
        <position position="326"/>
    </location>
</feature>
<proteinExistence type="predicted"/>
<accession>A0A9P5Z018</accession>
<dbReference type="Pfam" id="PF06985">
    <property type="entry name" value="HET"/>
    <property type="match status" value="1"/>
</dbReference>
<dbReference type="InterPro" id="IPR010730">
    <property type="entry name" value="HET"/>
</dbReference>
<dbReference type="Proteomes" id="UP000807469">
    <property type="component" value="Unassembled WGS sequence"/>
</dbReference>
<feature type="domain" description="Heterokaryon incompatibility" evidence="1">
    <location>
        <begin position="63"/>
        <end position="155"/>
    </location>
</feature>
<dbReference type="OrthoDB" id="5122891at2759"/>
<protein>
    <recommendedName>
        <fullName evidence="1">Heterokaryon incompatibility domain-containing protein</fullName>
    </recommendedName>
</protein>
<organism evidence="2 3">
    <name type="scientific">Pholiota conissans</name>
    <dbReference type="NCBI Taxonomy" id="109636"/>
    <lineage>
        <taxon>Eukaryota</taxon>
        <taxon>Fungi</taxon>
        <taxon>Dikarya</taxon>
        <taxon>Basidiomycota</taxon>
        <taxon>Agaricomycotina</taxon>
        <taxon>Agaricomycetes</taxon>
        <taxon>Agaricomycetidae</taxon>
        <taxon>Agaricales</taxon>
        <taxon>Agaricineae</taxon>
        <taxon>Strophariaceae</taxon>
        <taxon>Pholiota</taxon>
    </lineage>
</organism>
<name>A0A9P5Z018_9AGAR</name>
<dbReference type="EMBL" id="MU155236">
    <property type="protein sequence ID" value="KAF9478346.1"/>
    <property type="molecule type" value="Genomic_DNA"/>
</dbReference>
<evidence type="ECO:0000313" key="2">
    <source>
        <dbReference type="EMBL" id="KAF9478346.1"/>
    </source>
</evidence>
<reference evidence="2" key="1">
    <citation type="submission" date="2020-11" db="EMBL/GenBank/DDBJ databases">
        <authorList>
            <consortium name="DOE Joint Genome Institute"/>
            <person name="Ahrendt S."/>
            <person name="Riley R."/>
            <person name="Andreopoulos W."/>
            <person name="Labutti K."/>
            <person name="Pangilinan J."/>
            <person name="Ruiz-Duenas F.J."/>
            <person name="Barrasa J.M."/>
            <person name="Sanchez-Garcia M."/>
            <person name="Camarero S."/>
            <person name="Miyauchi S."/>
            <person name="Serrano A."/>
            <person name="Linde D."/>
            <person name="Babiker R."/>
            <person name="Drula E."/>
            <person name="Ayuso-Fernandez I."/>
            <person name="Pacheco R."/>
            <person name="Padilla G."/>
            <person name="Ferreira P."/>
            <person name="Barriuso J."/>
            <person name="Kellner H."/>
            <person name="Castanera R."/>
            <person name="Alfaro M."/>
            <person name="Ramirez L."/>
            <person name="Pisabarro A.G."/>
            <person name="Kuo A."/>
            <person name="Tritt A."/>
            <person name="Lipzen A."/>
            <person name="He G."/>
            <person name="Yan M."/>
            <person name="Ng V."/>
            <person name="Cullen D."/>
            <person name="Martin F."/>
            <person name="Rosso M.-N."/>
            <person name="Henrissat B."/>
            <person name="Hibbett D."/>
            <person name="Martinez A.T."/>
            <person name="Grigoriev I.V."/>
        </authorList>
    </citation>
    <scope>NUCLEOTIDE SEQUENCE</scope>
    <source>
        <strain evidence="2">CIRM-BRFM 674</strain>
    </source>
</reference>
<dbReference type="AlphaFoldDB" id="A0A9P5Z018"/>
<dbReference type="PANTHER" id="PTHR10622:SF12">
    <property type="entry name" value="HET DOMAIN-CONTAINING PROTEIN"/>
    <property type="match status" value="1"/>
</dbReference>
<evidence type="ECO:0000259" key="1">
    <source>
        <dbReference type="Pfam" id="PF06985"/>
    </source>
</evidence>
<keyword evidence="3" id="KW-1185">Reference proteome</keyword>
<sequence length="326" mass="37341">MPIRLLSFIKNGSNLEVTLLERAAILAHLEYKLHKKFHAEYSSWAFESRIIRTLGLIEEEAGYAILSHTWLQSSPGEITYTDWINGHVNPNDLGYQKLVRFCQTAWTHHGTCLGWMDTLCINKDSSVELDESIRSMFGWYHRAKVCIVYLADTSTLHEMHLDPWFTRGWTLQELFAPKVVKFYNKYWRQFEENSENDTPHAAYVNGSWSGGTYIQRYSSEIMNKIKEATTITPEDFPSTHTHRKPSLSRIMQLAANRQVTRSEDTAYSLMGMFNVSISIAYGEGLGRAFSRLLQEILNSTKYGALDLLNWVSSAMSSTPQSSISQV</sequence>
<evidence type="ECO:0000313" key="3">
    <source>
        <dbReference type="Proteomes" id="UP000807469"/>
    </source>
</evidence>
<gene>
    <name evidence="2" type="ORF">BDN70DRAFT_808947</name>
</gene>
<dbReference type="PANTHER" id="PTHR10622">
    <property type="entry name" value="HET DOMAIN-CONTAINING PROTEIN"/>
    <property type="match status" value="1"/>
</dbReference>